<dbReference type="Gene3D" id="3.30.9.10">
    <property type="entry name" value="D-Amino Acid Oxidase, subunit A, domain 2"/>
    <property type="match status" value="1"/>
</dbReference>
<dbReference type="AlphaFoldDB" id="A0AAE3U890"/>
<dbReference type="PRINTS" id="PR00420">
    <property type="entry name" value="RNGMNOXGNASE"/>
</dbReference>
<comment type="caution">
    <text evidence="2">The sequence shown here is derived from an EMBL/GenBank/DDBJ whole genome shotgun (WGS) entry which is preliminary data.</text>
</comment>
<dbReference type="PANTHER" id="PTHR46865:SF2">
    <property type="entry name" value="MONOOXYGENASE"/>
    <property type="match status" value="1"/>
</dbReference>
<evidence type="ECO:0000259" key="1">
    <source>
        <dbReference type="Pfam" id="PF01494"/>
    </source>
</evidence>
<dbReference type="InterPro" id="IPR036188">
    <property type="entry name" value="FAD/NAD-bd_sf"/>
</dbReference>
<organism evidence="2 3">
    <name type="scientific">Xanthocytophaga flava</name>
    <dbReference type="NCBI Taxonomy" id="3048013"/>
    <lineage>
        <taxon>Bacteria</taxon>
        <taxon>Pseudomonadati</taxon>
        <taxon>Bacteroidota</taxon>
        <taxon>Cytophagia</taxon>
        <taxon>Cytophagales</taxon>
        <taxon>Rhodocytophagaceae</taxon>
        <taxon>Xanthocytophaga</taxon>
    </lineage>
</organism>
<keyword evidence="2" id="KW-0560">Oxidoreductase</keyword>
<proteinExistence type="predicted"/>
<dbReference type="EMBL" id="JASJOS010000004">
    <property type="protein sequence ID" value="MDJ1480948.1"/>
    <property type="molecule type" value="Genomic_DNA"/>
</dbReference>
<feature type="domain" description="FAD-binding" evidence="1">
    <location>
        <begin position="5"/>
        <end position="319"/>
    </location>
</feature>
<name>A0AAE3U890_9BACT</name>
<sequence>MEKQKVLISGASIAGPVLAYWLHTYGFEVTIVEKASSVRLGGQNIDVNGPARKIARLMGIEQAIQAANTGEIGTQWVDKHNQVKASFPREGASSLTQELEIVRGDLVRILYEKTRHHVAYRFNDQISQLAQDDRKAYVTFASGYREEFDLVIAADGIRSKTRNLIFGNEPVFHYLGLCTAYLTIDKSETDSNWARWYTADDSRMLLLRPDNEGTTRASINFLLSEEEYEKLDRKNRKSILLQRLAGAGWEADRLAKEVEKSEDIYFDGVGQIKAPRWSVGRFAMVGDAAYCPAPITGKGTTLAFVGAYILAGELASQPNYKEGFARYEQLMRPYVESVQKLPPGIPRLAYPKTAFGVRIVNTVAGLMASNIVQKIASVFSNSDSTEQDLLKGHPLPDYTTGFIPNLG</sequence>
<accession>A0AAE3U890</accession>
<reference evidence="2" key="1">
    <citation type="submission" date="2023-05" db="EMBL/GenBank/DDBJ databases">
        <authorList>
            <person name="Zhang X."/>
        </authorList>
    </citation>
    <scope>NUCLEOTIDE SEQUENCE</scope>
    <source>
        <strain evidence="2">YF14B1</strain>
    </source>
</reference>
<dbReference type="Gene3D" id="3.50.50.60">
    <property type="entry name" value="FAD/NAD(P)-binding domain"/>
    <property type="match status" value="1"/>
</dbReference>
<evidence type="ECO:0000313" key="2">
    <source>
        <dbReference type="EMBL" id="MDJ1480948.1"/>
    </source>
</evidence>
<dbReference type="InterPro" id="IPR002938">
    <property type="entry name" value="FAD-bd"/>
</dbReference>
<dbReference type="GO" id="GO:0071949">
    <property type="term" value="F:FAD binding"/>
    <property type="evidence" value="ECO:0007669"/>
    <property type="project" value="InterPro"/>
</dbReference>
<dbReference type="RefSeq" id="WP_313978096.1">
    <property type="nucleotide sequence ID" value="NZ_JASJOS010000004.1"/>
</dbReference>
<dbReference type="InterPro" id="IPR051704">
    <property type="entry name" value="FAD_aromatic-hydroxylase"/>
</dbReference>
<protein>
    <submittedName>
        <fullName evidence="2">FAD-dependent monooxygenase</fullName>
    </submittedName>
</protein>
<dbReference type="PANTHER" id="PTHR46865">
    <property type="entry name" value="OXIDOREDUCTASE-RELATED"/>
    <property type="match status" value="1"/>
</dbReference>
<dbReference type="Proteomes" id="UP001241110">
    <property type="component" value="Unassembled WGS sequence"/>
</dbReference>
<evidence type="ECO:0000313" key="3">
    <source>
        <dbReference type="Proteomes" id="UP001241110"/>
    </source>
</evidence>
<keyword evidence="2" id="KW-0503">Monooxygenase</keyword>
<dbReference type="GO" id="GO:0004497">
    <property type="term" value="F:monooxygenase activity"/>
    <property type="evidence" value="ECO:0007669"/>
    <property type="project" value="UniProtKB-KW"/>
</dbReference>
<dbReference type="SUPFAM" id="SSF51905">
    <property type="entry name" value="FAD/NAD(P)-binding domain"/>
    <property type="match status" value="1"/>
</dbReference>
<dbReference type="Pfam" id="PF01494">
    <property type="entry name" value="FAD_binding_3"/>
    <property type="match status" value="1"/>
</dbReference>
<gene>
    <name evidence="2" type="ORF">QNI16_10685</name>
</gene>